<name>A0A9Q9F9Z2_ENCHE</name>
<evidence type="ECO:0000313" key="2">
    <source>
        <dbReference type="Proteomes" id="UP001059546"/>
    </source>
</evidence>
<proteinExistence type="predicted"/>
<organism evidence="1 2">
    <name type="scientific">Encephalitozoon hellem</name>
    <name type="common">Microsporidian parasite</name>
    <dbReference type="NCBI Taxonomy" id="27973"/>
    <lineage>
        <taxon>Eukaryota</taxon>
        <taxon>Fungi</taxon>
        <taxon>Fungi incertae sedis</taxon>
        <taxon>Microsporidia</taxon>
        <taxon>Unikaryonidae</taxon>
        <taxon>Encephalitozoon</taxon>
    </lineage>
</organism>
<sequence>MIPVRARVFRNVNDEWEEMCMGIVFRIENGCIFIEDDGTGKCFEILLIEKQCGKSERHVAIVYDDIEEYAVCFETEKIRDDFVEFVERDILGKDGMGIEEASERGAGVFSSLLRTSKYMDASVFGKMLESRDGVLDLLRMESFHLFRMLLENGEKVFELFGVSFSNKITPYGFYREVVAKNLDEDTARVYEGFLVMMSKQELTRNESKVAEMSDEEIRDFLKKCGGSSCKVGNVEAYLERIYRDNEYFFETFYYLCFIFREKMSEAIDFARILYKTKSLIGEKSFDDGLLYVIEGLYVLLDVCKPEKLDMFYMEVSGLFDSLESHPDLQNLLLYLLANHGFRTRELLVNTGLMERIFASRHKNSMSPVFISKVLLQIVSCGSRFIHKYFIRNDLFRNVAGMYRQRQRDAAYSIFLQAFTEANGDMKTYLDKYAQS</sequence>
<dbReference type="EMBL" id="CP075154">
    <property type="protein sequence ID" value="UTX43806.1"/>
    <property type="molecule type" value="Genomic_DNA"/>
</dbReference>
<reference evidence="1" key="1">
    <citation type="submission" date="2021-05" db="EMBL/GenBank/DDBJ databases">
        <title>Encephalitozoon hellem ATCC 50604 Complete Genome.</title>
        <authorList>
            <person name="Mascarenhas dos Santos A.C."/>
            <person name="Julian A.T."/>
            <person name="Pombert J.-F."/>
        </authorList>
    </citation>
    <scope>NUCLEOTIDE SEQUENCE</scope>
    <source>
        <strain evidence="1">ATCC 50604</strain>
    </source>
</reference>
<dbReference type="Proteomes" id="UP001059546">
    <property type="component" value="Chromosome VIII"/>
</dbReference>
<accession>A0A9Q9F9Z2</accession>
<dbReference type="AlphaFoldDB" id="A0A9Q9F9Z2"/>
<evidence type="ECO:0000313" key="1">
    <source>
        <dbReference type="EMBL" id="UTX43806.1"/>
    </source>
</evidence>
<gene>
    <name evidence="1" type="ORF">GPU96_08g15800</name>
</gene>
<protein>
    <submittedName>
        <fullName evidence="1">Uncharacterized protein</fullName>
    </submittedName>
</protein>